<evidence type="ECO:0000256" key="1">
    <source>
        <dbReference type="ARBA" id="ARBA00004167"/>
    </source>
</evidence>
<gene>
    <name evidence="9" type="ORF">PAC_00641</name>
</gene>
<dbReference type="PANTHER" id="PTHR24269:SF16">
    <property type="entry name" value="PROTEIN SLG1"/>
    <property type="match status" value="1"/>
</dbReference>
<name>A0A1L7WDD1_9HELO</name>
<dbReference type="Proteomes" id="UP000184330">
    <property type="component" value="Unassembled WGS sequence"/>
</dbReference>
<keyword evidence="4" id="KW-1133">Transmembrane helix</keyword>
<keyword evidence="10" id="KW-1185">Reference proteome</keyword>
<feature type="signal peptide" evidence="7">
    <location>
        <begin position="1"/>
        <end position="29"/>
    </location>
</feature>
<dbReference type="InterPro" id="IPR051836">
    <property type="entry name" value="Kremen_rcpt"/>
</dbReference>
<dbReference type="Pfam" id="PF01822">
    <property type="entry name" value="WSC"/>
    <property type="match status" value="1"/>
</dbReference>
<dbReference type="GO" id="GO:0005886">
    <property type="term" value="C:plasma membrane"/>
    <property type="evidence" value="ECO:0007669"/>
    <property type="project" value="TreeGrafter"/>
</dbReference>
<proteinExistence type="predicted"/>
<keyword evidence="5" id="KW-0472">Membrane</keyword>
<comment type="subcellular location">
    <subcellularLocation>
        <location evidence="1">Membrane</location>
        <topology evidence="1">Single-pass membrane protein</topology>
    </subcellularLocation>
</comment>
<evidence type="ECO:0000256" key="6">
    <source>
        <dbReference type="ARBA" id="ARBA00023180"/>
    </source>
</evidence>
<evidence type="ECO:0000256" key="7">
    <source>
        <dbReference type="SAM" id="SignalP"/>
    </source>
</evidence>
<dbReference type="PROSITE" id="PS51212">
    <property type="entry name" value="WSC"/>
    <property type="match status" value="1"/>
</dbReference>
<evidence type="ECO:0000256" key="4">
    <source>
        <dbReference type="ARBA" id="ARBA00022989"/>
    </source>
</evidence>
<dbReference type="STRING" id="576137.A0A1L7WDD1"/>
<evidence type="ECO:0000259" key="8">
    <source>
        <dbReference type="PROSITE" id="PS51212"/>
    </source>
</evidence>
<feature type="chain" id="PRO_5009875134" evidence="7">
    <location>
        <begin position="30"/>
        <end position="185"/>
    </location>
</feature>
<evidence type="ECO:0000313" key="10">
    <source>
        <dbReference type="Proteomes" id="UP000184330"/>
    </source>
</evidence>
<keyword evidence="3 7" id="KW-0732">Signal</keyword>
<dbReference type="OrthoDB" id="5985073at2759"/>
<feature type="domain" description="WSC" evidence="8">
    <location>
        <begin position="52"/>
        <end position="152"/>
    </location>
</feature>
<evidence type="ECO:0000256" key="5">
    <source>
        <dbReference type="ARBA" id="ARBA00023136"/>
    </source>
</evidence>
<reference evidence="9 10" key="1">
    <citation type="submission" date="2016-03" db="EMBL/GenBank/DDBJ databases">
        <authorList>
            <person name="Ploux O."/>
        </authorList>
    </citation>
    <scope>NUCLEOTIDE SEQUENCE [LARGE SCALE GENOMIC DNA]</scope>
    <source>
        <strain evidence="9 10">UAMH 11012</strain>
    </source>
</reference>
<protein>
    <submittedName>
        <fullName evidence="9">Related to beta-1,3 exoglucanase</fullName>
    </submittedName>
</protein>
<dbReference type="PANTHER" id="PTHR24269">
    <property type="entry name" value="KREMEN PROTEIN"/>
    <property type="match status" value="1"/>
</dbReference>
<keyword evidence="2" id="KW-0812">Transmembrane</keyword>
<keyword evidence="6" id="KW-0325">Glycoprotein</keyword>
<dbReference type="SMART" id="SM00321">
    <property type="entry name" value="WSC"/>
    <property type="match status" value="1"/>
</dbReference>
<dbReference type="InterPro" id="IPR002889">
    <property type="entry name" value="WSC_carb-bd"/>
</dbReference>
<evidence type="ECO:0000256" key="2">
    <source>
        <dbReference type="ARBA" id="ARBA00022692"/>
    </source>
</evidence>
<dbReference type="EMBL" id="FJOG01000001">
    <property type="protein sequence ID" value="CZR50767.1"/>
    <property type="molecule type" value="Genomic_DNA"/>
</dbReference>
<sequence>MAFASQQWMASTRLLNLIAFLVFAATVKAQTTTTSTSTTKTASATVFPAPTGWSYYGCYNETTLANGTEGLRALNGGLMEDLTTMTVPICIAYCQSNSYSFAGLEYTRECYCAQFLSAISNKLPDSSCNLPCIANDTQICGGNLALSVYQTKSSTKGAGVKVASKAPVGSILALGIAMGVLFCLA</sequence>
<accession>A0A1L7WDD1</accession>
<evidence type="ECO:0000256" key="3">
    <source>
        <dbReference type="ARBA" id="ARBA00022729"/>
    </source>
</evidence>
<evidence type="ECO:0000313" key="9">
    <source>
        <dbReference type="EMBL" id="CZR50767.1"/>
    </source>
</evidence>
<organism evidence="9 10">
    <name type="scientific">Phialocephala subalpina</name>
    <dbReference type="NCBI Taxonomy" id="576137"/>
    <lineage>
        <taxon>Eukaryota</taxon>
        <taxon>Fungi</taxon>
        <taxon>Dikarya</taxon>
        <taxon>Ascomycota</taxon>
        <taxon>Pezizomycotina</taxon>
        <taxon>Leotiomycetes</taxon>
        <taxon>Helotiales</taxon>
        <taxon>Mollisiaceae</taxon>
        <taxon>Phialocephala</taxon>
        <taxon>Phialocephala fortinii species complex</taxon>
    </lineage>
</organism>
<dbReference type="AlphaFoldDB" id="A0A1L7WDD1"/>